<dbReference type="PANTHER" id="PTHR35374:SF1">
    <property type="entry name" value="PROTEIN KINASE DOMAIN-CONTAINING PROTEIN"/>
    <property type="match status" value="1"/>
</dbReference>
<evidence type="ECO:0000313" key="1">
    <source>
        <dbReference type="EnsemblMetazoa" id="CJA14953.1"/>
    </source>
</evidence>
<dbReference type="AlphaFoldDB" id="A0A8R1HXN3"/>
<reference evidence="2" key="1">
    <citation type="submission" date="2010-08" db="EMBL/GenBank/DDBJ databases">
        <authorList>
            <consortium name="Caenorhabditis japonica Sequencing Consortium"/>
            <person name="Wilson R.K."/>
        </authorList>
    </citation>
    <scope>NUCLEOTIDE SEQUENCE [LARGE SCALE GENOMIC DNA]</scope>
    <source>
        <strain evidence="2">DF5081</strain>
    </source>
</reference>
<dbReference type="EnsemblMetazoa" id="CJA14953.1">
    <property type="protein sequence ID" value="CJA14953.1"/>
    <property type="gene ID" value="WBGene00134157"/>
</dbReference>
<dbReference type="PANTHER" id="PTHR35374">
    <property type="entry name" value="CYCLIN-DEPENDENT KINASE 11A-LIKE"/>
    <property type="match status" value="1"/>
</dbReference>
<dbReference type="Proteomes" id="UP000005237">
    <property type="component" value="Unassembled WGS sequence"/>
</dbReference>
<accession>A0A8R1HXN3</accession>
<reference evidence="1" key="2">
    <citation type="submission" date="2022-06" db="UniProtKB">
        <authorList>
            <consortium name="EnsemblMetazoa"/>
        </authorList>
    </citation>
    <scope>IDENTIFICATION</scope>
    <source>
        <strain evidence="1">DF5081</strain>
    </source>
</reference>
<proteinExistence type="predicted"/>
<protein>
    <submittedName>
        <fullName evidence="1">Uncharacterized protein</fullName>
    </submittedName>
</protein>
<organism evidence="1 2">
    <name type="scientific">Caenorhabditis japonica</name>
    <dbReference type="NCBI Taxonomy" id="281687"/>
    <lineage>
        <taxon>Eukaryota</taxon>
        <taxon>Metazoa</taxon>
        <taxon>Ecdysozoa</taxon>
        <taxon>Nematoda</taxon>
        <taxon>Chromadorea</taxon>
        <taxon>Rhabditida</taxon>
        <taxon>Rhabditina</taxon>
        <taxon>Rhabditomorpha</taxon>
        <taxon>Rhabditoidea</taxon>
        <taxon>Rhabditidae</taxon>
        <taxon>Peloderinae</taxon>
        <taxon>Caenorhabditis</taxon>
    </lineage>
</organism>
<name>A0A8R1HXN3_CAEJA</name>
<evidence type="ECO:0000313" key="2">
    <source>
        <dbReference type="Proteomes" id="UP000005237"/>
    </source>
</evidence>
<sequence length="181" mass="20980">MPSTIEIYDPKKRNEIVQSFLKSRKEHHLKNIQERSDLENVEDHRIEVFKPILESNKKLQEEIIDEKNKIVQTLNSFKGSPSDSLVKFKAFDKTNQPQILPLPETPTKQIQSTLSKTSEIKVSSLIATYLQDPRDKSNAGYSLRYDASNKKYTIGNKEVIFDDNTMEINNSVYIATLLWNY</sequence>
<keyword evidence="2" id="KW-1185">Reference proteome</keyword>